<evidence type="ECO:0000313" key="1">
    <source>
        <dbReference type="EMBL" id="KAK0182428.1"/>
    </source>
</evidence>
<organism evidence="1 2">
    <name type="scientific">Microctonus hyperodae</name>
    <name type="common">Parasitoid wasp</name>
    <dbReference type="NCBI Taxonomy" id="165561"/>
    <lineage>
        <taxon>Eukaryota</taxon>
        <taxon>Metazoa</taxon>
        <taxon>Ecdysozoa</taxon>
        <taxon>Arthropoda</taxon>
        <taxon>Hexapoda</taxon>
        <taxon>Insecta</taxon>
        <taxon>Pterygota</taxon>
        <taxon>Neoptera</taxon>
        <taxon>Endopterygota</taxon>
        <taxon>Hymenoptera</taxon>
        <taxon>Apocrita</taxon>
        <taxon>Ichneumonoidea</taxon>
        <taxon>Braconidae</taxon>
        <taxon>Euphorinae</taxon>
        <taxon>Microctonus</taxon>
    </lineage>
</organism>
<evidence type="ECO:0000313" key="2">
    <source>
        <dbReference type="Proteomes" id="UP001168972"/>
    </source>
</evidence>
<dbReference type="Proteomes" id="UP001168972">
    <property type="component" value="Unassembled WGS sequence"/>
</dbReference>
<gene>
    <name evidence="1" type="ORF">PV327_000570</name>
</gene>
<accession>A0AA39G6S5</accession>
<protein>
    <submittedName>
        <fullName evidence="1">Uncharacterized protein</fullName>
    </submittedName>
</protein>
<dbReference type="AlphaFoldDB" id="A0AA39G6S5"/>
<sequence>MLESTQPDVQFRPLNFIESFTVVLKNERVFVEDELNFCDIVVVTVLNTVIGWQRRLSIEYILAATITRRLLKMGSDIEDIYSVVIVVVSGYSLGDWITCKT</sequence>
<proteinExistence type="predicted"/>
<name>A0AA39G6S5_MICHY</name>
<keyword evidence="2" id="KW-1185">Reference proteome</keyword>
<comment type="caution">
    <text evidence="1">The sequence shown here is derived from an EMBL/GenBank/DDBJ whole genome shotgun (WGS) entry which is preliminary data.</text>
</comment>
<reference evidence="1" key="2">
    <citation type="submission" date="2023-03" db="EMBL/GenBank/DDBJ databases">
        <authorList>
            <person name="Inwood S.N."/>
            <person name="Skelly J.G."/>
            <person name="Guhlin J."/>
            <person name="Harrop T.W.R."/>
            <person name="Goldson S.G."/>
            <person name="Dearden P.K."/>
        </authorList>
    </citation>
    <scope>NUCLEOTIDE SEQUENCE</scope>
    <source>
        <strain evidence="1">Lincoln</strain>
        <tissue evidence="1">Whole body</tissue>
    </source>
</reference>
<dbReference type="EMBL" id="JAQQBR010000001">
    <property type="protein sequence ID" value="KAK0182428.1"/>
    <property type="molecule type" value="Genomic_DNA"/>
</dbReference>
<reference evidence="1" key="1">
    <citation type="journal article" date="2023" name="bioRxiv">
        <title>Scaffold-level genome assemblies of two parasitoid biocontrol wasps reveal the parthenogenesis mechanism and an associated novel virus.</title>
        <authorList>
            <person name="Inwood S."/>
            <person name="Skelly J."/>
            <person name="Guhlin J."/>
            <person name="Harrop T."/>
            <person name="Goldson S."/>
            <person name="Dearden P."/>
        </authorList>
    </citation>
    <scope>NUCLEOTIDE SEQUENCE</scope>
    <source>
        <strain evidence="1">Lincoln</strain>
        <tissue evidence="1">Whole body</tissue>
    </source>
</reference>